<dbReference type="PROSITE" id="PS50943">
    <property type="entry name" value="HTH_CROC1"/>
    <property type="match status" value="1"/>
</dbReference>
<dbReference type="EMBL" id="JAUSUE010000003">
    <property type="protein sequence ID" value="MDQ0202850.1"/>
    <property type="molecule type" value="Genomic_DNA"/>
</dbReference>
<dbReference type="Pfam" id="PF01381">
    <property type="entry name" value="HTH_3"/>
    <property type="match status" value="1"/>
</dbReference>
<sequence length="74" mass="8386">MARHINNKLLGIKISYYRKRKGFTQAQLAEQVDISPSYMAKIECGFLSKCVSLTVLNNISNELHVSIDELISEN</sequence>
<name>A0ABT9Y4T6_9FIRM</name>
<dbReference type="InterPro" id="IPR001387">
    <property type="entry name" value="Cro/C1-type_HTH"/>
</dbReference>
<accession>A0ABT9Y4T6</accession>
<dbReference type="CDD" id="cd00093">
    <property type="entry name" value="HTH_XRE"/>
    <property type="match status" value="1"/>
</dbReference>
<dbReference type="InterPro" id="IPR050807">
    <property type="entry name" value="TransReg_Diox_bact_type"/>
</dbReference>
<reference evidence="3 4" key="1">
    <citation type="submission" date="2023-07" db="EMBL/GenBank/DDBJ databases">
        <title>Genomic Encyclopedia of Type Strains, Phase IV (KMG-IV): sequencing the most valuable type-strain genomes for metagenomic binning, comparative biology and taxonomic classification.</title>
        <authorList>
            <person name="Goeker M."/>
        </authorList>
    </citation>
    <scope>NUCLEOTIDE SEQUENCE [LARGE SCALE GENOMIC DNA]</scope>
    <source>
        <strain evidence="3 4">DSM 16980</strain>
    </source>
</reference>
<organism evidence="3 4">
    <name type="scientific">Pectinatus haikarae</name>
    <dbReference type="NCBI Taxonomy" id="349096"/>
    <lineage>
        <taxon>Bacteria</taxon>
        <taxon>Bacillati</taxon>
        <taxon>Bacillota</taxon>
        <taxon>Negativicutes</taxon>
        <taxon>Selenomonadales</taxon>
        <taxon>Selenomonadaceae</taxon>
        <taxon>Pectinatus</taxon>
    </lineage>
</organism>
<dbReference type="PANTHER" id="PTHR46797:SF1">
    <property type="entry name" value="METHYLPHOSPHONATE SYNTHASE"/>
    <property type="match status" value="1"/>
</dbReference>
<dbReference type="Proteomes" id="UP001239167">
    <property type="component" value="Unassembled WGS sequence"/>
</dbReference>
<feature type="domain" description="HTH cro/C1-type" evidence="2">
    <location>
        <begin position="14"/>
        <end position="70"/>
    </location>
</feature>
<dbReference type="SUPFAM" id="SSF47413">
    <property type="entry name" value="lambda repressor-like DNA-binding domains"/>
    <property type="match status" value="1"/>
</dbReference>
<dbReference type="PANTHER" id="PTHR46797">
    <property type="entry name" value="HTH-TYPE TRANSCRIPTIONAL REGULATOR"/>
    <property type="match status" value="1"/>
</dbReference>
<evidence type="ECO:0000313" key="4">
    <source>
        <dbReference type="Proteomes" id="UP001239167"/>
    </source>
</evidence>
<keyword evidence="1" id="KW-0238">DNA-binding</keyword>
<dbReference type="SMART" id="SM00530">
    <property type="entry name" value="HTH_XRE"/>
    <property type="match status" value="1"/>
</dbReference>
<protein>
    <submittedName>
        <fullName evidence="3">Transcriptional regulator with XRE-family HTH domain</fullName>
    </submittedName>
</protein>
<keyword evidence="4" id="KW-1185">Reference proteome</keyword>
<dbReference type="RefSeq" id="WP_307222799.1">
    <property type="nucleotide sequence ID" value="NZ_CP116940.1"/>
</dbReference>
<comment type="caution">
    <text evidence="3">The sequence shown here is derived from an EMBL/GenBank/DDBJ whole genome shotgun (WGS) entry which is preliminary data.</text>
</comment>
<dbReference type="Gene3D" id="1.10.260.40">
    <property type="entry name" value="lambda repressor-like DNA-binding domains"/>
    <property type="match status" value="1"/>
</dbReference>
<evidence type="ECO:0000259" key="2">
    <source>
        <dbReference type="PROSITE" id="PS50943"/>
    </source>
</evidence>
<evidence type="ECO:0000256" key="1">
    <source>
        <dbReference type="ARBA" id="ARBA00023125"/>
    </source>
</evidence>
<gene>
    <name evidence="3" type="ORF">J2S01_000546</name>
</gene>
<evidence type="ECO:0000313" key="3">
    <source>
        <dbReference type="EMBL" id="MDQ0202850.1"/>
    </source>
</evidence>
<dbReference type="InterPro" id="IPR010982">
    <property type="entry name" value="Lambda_DNA-bd_dom_sf"/>
</dbReference>
<proteinExistence type="predicted"/>